<evidence type="ECO:0000259" key="4">
    <source>
        <dbReference type="PROSITE" id="PS01124"/>
    </source>
</evidence>
<accession>A0A856MBS8</accession>
<evidence type="ECO:0000313" key="5">
    <source>
        <dbReference type="EMBL" id="QDL07141.1"/>
    </source>
</evidence>
<dbReference type="GO" id="GO:0003700">
    <property type="term" value="F:DNA-binding transcription factor activity"/>
    <property type="evidence" value="ECO:0007669"/>
    <property type="project" value="InterPro"/>
</dbReference>
<dbReference type="GO" id="GO:0043565">
    <property type="term" value="F:sequence-specific DNA binding"/>
    <property type="evidence" value="ECO:0007669"/>
    <property type="project" value="InterPro"/>
</dbReference>
<dbReference type="AlphaFoldDB" id="A0A856MBS8"/>
<organism evidence="5 6">
    <name type="scientific">Brasilonema sennae CENA114</name>
    <dbReference type="NCBI Taxonomy" id="415709"/>
    <lineage>
        <taxon>Bacteria</taxon>
        <taxon>Bacillati</taxon>
        <taxon>Cyanobacteriota</taxon>
        <taxon>Cyanophyceae</taxon>
        <taxon>Nostocales</taxon>
        <taxon>Scytonemataceae</taxon>
        <taxon>Brasilonema</taxon>
        <taxon>Bromeliae group (in: Brasilonema)</taxon>
    </lineage>
</organism>
<dbReference type="SMART" id="SM00342">
    <property type="entry name" value="HTH_ARAC"/>
    <property type="match status" value="1"/>
</dbReference>
<dbReference type="Gene3D" id="1.10.10.60">
    <property type="entry name" value="Homeodomain-like"/>
    <property type="match status" value="2"/>
</dbReference>
<evidence type="ECO:0000313" key="6">
    <source>
        <dbReference type="Proteomes" id="UP000503129"/>
    </source>
</evidence>
<dbReference type="InterPro" id="IPR020449">
    <property type="entry name" value="Tscrpt_reg_AraC-type_HTH"/>
</dbReference>
<dbReference type="PROSITE" id="PS00041">
    <property type="entry name" value="HTH_ARAC_FAMILY_1"/>
    <property type="match status" value="1"/>
</dbReference>
<reference evidence="5 6" key="1">
    <citation type="submission" date="2018-06" db="EMBL/GenBank/DDBJ databases">
        <title>Comparative genomics of Brasilonema spp. strains.</title>
        <authorList>
            <person name="Alvarenga D.O."/>
            <person name="Fiore M.F."/>
            <person name="Varani A.M."/>
        </authorList>
    </citation>
    <scope>NUCLEOTIDE SEQUENCE [LARGE SCALE GENOMIC DNA]</scope>
    <source>
        <strain evidence="5 6">CENA114</strain>
    </source>
</reference>
<dbReference type="PANTHER" id="PTHR46796">
    <property type="entry name" value="HTH-TYPE TRANSCRIPTIONAL ACTIVATOR RHAS-RELATED"/>
    <property type="match status" value="1"/>
</dbReference>
<name>A0A856MBS8_9CYAN</name>
<dbReference type="PRINTS" id="PR00032">
    <property type="entry name" value="HTHARAC"/>
</dbReference>
<dbReference type="InterPro" id="IPR018062">
    <property type="entry name" value="HTH_AraC-typ_CS"/>
</dbReference>
<dbReference type="Proteomes" id="UP000503129">
    <property type="component" value="Chromosome"/>
</dbReference>
<dbReference type="PROSITE" id="PS01124">
    <property type="entry name" value="HTH_ARAC_FAMILY_2"/>
    <property type="match status" value="1"/>
</dbReference>
<dbReference type="Pfam" id="PF12833">
    <property type="entry name" value="HTH_18"/>
    <property type="match status" value="1"/>
</dbReference>
<dbReference type="EMBL" id="CP030118">
    <property type="protein sequence ID" value="QDL07141.1"/>
    <property type="molecule type" value="Genomic_DNA"/>
</dbReference>
<dbReference type="KEGG" id="bsen:DP114_03755"/>
<gene>
    <name evidence="5" type="ORF">DP114_03755</name>
</gene>
<evidence type="ECO:0000256" key="2">
    <source>
        <dbReference type="ARBA" id="ARBA00023125"/>
    </source>
</evidence>
<evidence type="ECO:0000256" key="1">
    <source>
        <dbReference type="ARBA" id="ARBA00023015"/>
    </source>
</evidence>
<feature type="domain" description="HTH araC/xylS-type" evidence="4">
    <location>
        <begin position="199"/>
        <end position="297"/>
    </location>
</feature>
<keyword evidence="1" id="KW-0805">Transcription regulation</keyword>
<dbReference type="InterPro" id="IPR050204">
    <property type="entry name" value="AraC_XylS_family_regulators"/>
</dbReference>
<dbReference type="SUPFAM" id="SSF46689">
    <property type="entry name" value="Homeodomain-like"/>
    <property type="match status" value="2"/>
</dbReference>
<protein>
    <submittedName>
        <fullName evidence="5">AraC family transcriptional regulator</fullName>
    </submittedName>
</protein>
<sequence>MPTQKALAIDATRVEGRRRILPRRPVLSSHHARWENLYLEYHLQPEYESPEHYASHYTLAIRVRSQSHLERSLGDCHKTESPIPGDVAIIPPQTIHKVSSSQESEFIALCLNSEFVSNIAGDLVNQDVVEIIPHFSKPDPLIYQIGLALKTALESDRSPSRLYAESMATALSAHLLQHYSAAKHKFPEYQGGLPKYKLQRVIEFIIDNLADNLLLDIMAKEAGISQYHFCRLFKQSTGLSPYQYVMHCRIERARMLLLQNKQKISEVASQVGFADQSQFTRHFKRVMGVTPKEIRAKS</sequence>
<keyword evidence="3" id="KW-0804">Transcription</keyword>
<keyword evidence="6" id="KW-1185">Reference proteome</keyword>
<dbReference type="PANTHER" id="PTHR46796:SF6">
    <property type="entry name" value="ARAC SUBFAMILY"/>
    <property type="match status" value="1"/>
</dbReference>
<proteinExistence type="predicted"/>
<evidence type="ECO:0000256" key="3">
    <source>
        <dbReference type="ARBA" id="ARBA00023163"/>
    </source>
</evidence>
<dbReference type="InterPro" id="IPR009057">
    <property type="entry name" value="Homeodomain-like_sf"/>
</dbReference>
<dbReference type="RefSeq" id="WP_171975478.1">
    <property type="nucleotide sequence ID" value="NZ_CAWOXK010000001.1"/>
</dbReference>
<dbReference type="InterPro" id="IPR018060">
    <property type="entry name" value="HTH_AraC"/>
</dbReference>
<keyword evidence="2" id="KW-0238">DNA-binding</keyword>